<organism evidence="2 3">
    <name type="scientific">Lojkania enalia</name>
    <dbReference type="NCBI Taxonomy" id="147567"/>
    <lineage>
        <taxon>Eukaryota</taxon>
        <taxon>Fungi</taxon>
        <taxon>Dikarya</taxon>
        <taxon>Ascomycota</taxon>
        <taxon>Pezizomycotina</taxon>
        <taxon>Dothideomycetes</taxon>
        <taxon>Pleosporomycetidae</taxon>
        <taxon>Pleosporales</taxon>
        <taxon>Pleosporales incertae sedis</taxon>
        <taxon>Lojkania</taxon>
    </lineage>
</organism>
<dbReference type="InterPro" id="IPR005036">
    <property type="entry name" value="CBM21_dom"/>
</dbReference>
<dbReference type="OrthoDB" id="3934880at2759"/>
<sequence length="611" mass="69254">MADSKSLISNETSSVDDRMFGGSSQPSIVIESCLPGNNFCQVMQDLLYFESQIERRFLTTNAVYRYTCGNTNCGFTCGVPYLILIVRVRGLADDQIGIILQSAGKPVENILPEVPKPRYSYRTWRNSRWHIIRRMLLCLYVFYTYRDMQRICRLTTRPLHVYILGGFMGRVLDLQKRFLLANPDKLEDREPDMALEKEIMLDSPQRRDLKGAKVKIFFALSLSTKRGPPGVEYLEGPIFGPPLKPAPPPCIHRTPDWPNGGIVSSMRTSAYSKARPLVLIIMLHPKLVRKKSGEAVKSALRLSSSSSSTFAKAVHFSDDLEQTRHFLQRDCTASIGAESSPTDEPQQHTLTLPAQSRISPCRYTRWEATSNNLHRNSRDREFVQLHDFYLSSDRQSLIGAVAVANIAFEKRVSARFTIDDWQTVSEVTAEFKQPEGGYDRFSFIIPLPAPAEAQAMTVIICLRYQVNGQEFWDNNSGKNYFINLAPERTLKSDDEVPSHRRSSRDHPETRLSERYSFTASLHMTATLVADELAKCVTDSENFKVLLGSSPTWINQERSKLSFGSTAYLDLIENLCYFKPSDRLSDVSQLINRSSASCYSESVQSSHVIHCF</sequence>
<dbReference type="GO" id="GO:2001069">
    <property type="term" value="F:glycogen binding"/>
    <property type="evidence" value="ECO:0007669"/>
    <property type="project" value="TreeGrafter"/>
</dbReference>
<comment type="caution">
    <text evidence="2">The sequence shown here is derived from an EMBL/GenBank/DDBJ whole genome shotgun (WGS) entry which is preliminary data.</text>
</comment>
<gene>
    <name evidence="2" type="ORF">CC78DRAFT_585094</name>
</gene>
<dbReference type="GO" id="GO:0005979">
    <property type="term" value="P:regulation of glycogen biosynthetic process"/>
    <property type="evidence" value="ECO:0007669"/>
    <property type="project" value="TreeGrafter"/>
</dbReference>
<dbReference type="Proteomes" id="UP000800093">
    <property type="component" value="Unassembled WGS sequence"/>
</dbReference>
<proteinExistence type="predicted"/>
<dbReference type="PANTHER" id="PTHR12307:SF36">
    <property type="entry name" value="GLYCOGEN-BINDING SUBUNIT 76A"/>
    <property type="match status" value="1"/>
</dbReference>
<dbReference type="GO" id="GO:0000164">
    <property type="term" value="C:protein phosphatase type 1 complex"/>
    <property type="evidence" value="ECO:0007669"/>
    <property type="project" value="TreeGrafter"/>
</dbReference>
<dbReference type="GO" id="GO:0008157">
    <property type="term" value="F:protein phosphatase 1 binding"/>
    <property type="evidence" value="ECO:0007669"/>
    <property type="project" value="TreeGrafter"/>
</dbReference>
<accession>A0A9P4N2Y0</accession>
<dbReference type="PANTHER" id="PTHR12307">
    <property type="entry name" value="PROTEIN PHOSPHATASE 1 REGULATORY SUBUNIT"/>
    <property type="match status" value="1"/>
</dbReference>
<evidence type="ECO:0000313" key="3">
    <source>
        <dbReference type="Proteomes" id="UP000800093"/>
    </source>
</evidence>
<feature type="domain" description="CBM21" evidence="1">
    <location>
        <begin position="375"/>
        <end position="483"/>
    </location>
</feature>
<dbReference type="InterPro" id="IPR038175">
    <property type="entry name" value="CBM21_dom_sf"/>
</dbReference>
<evidence type="ECO:0000313" key="2">
    <source>
        <dbReference type="EMBL" id="KAF2260204.1"/>
    </source>
</evidence>
<dbReference type="PROSITE" id="PS51159">
    <property type="entry name" value="CBM21"/>
    <property type="match status" value="1"/>
</dbReference>
<dbReference type="InterPro" id="IPR050782">
    <property type="entry name" value="PP1_regulatory_subunit_3"/>
</dbReference>
<dbReference type="Pfam" id="PF03370">
    <property type="entry name" value="CBM_21"/>
    <property type="match status" value="1"/>
</dbReference>
<dbReference type="AlphaFoldDB" id="A0A9P4N2Y0"/>
<protein>
    <recommendedName>
        <fullName evidence="1">CBM21 domain-containing protein</fullName>
    </recommendedName>
</protein>
<name>A0A9P4N2Y0_9PLEO</name>
<dbReference type="EMBL" id="ML986687">
    <property type="protein sequence ID" value="KAF2260204.1"/>
    <property type="molecule type" value="Genomic_DNA"/>
</dbReference>
<reference evidence="3" key="1">
    <citation type="journal article" date="2020" name="Stud. Mycol.">
        <title>101 Dothideomycetes genomes: A test case for predicting lifestyles and emergence of pathogens.</title>
        <authorList>
            <person name="Haridas S."/>
            <person name="Albert R."/>
            <person name="Binder M."/>
            <person name="Bloem J."/>
            <person name="LaButti K."/>
            <person name="Salamov A."/>
            <person name="Andreopoulos B."/>
            <person name="Baker S."/>
            <person name="Barry K."/>
            <person name="Bills G."/>
            <person name="Bluhm B."/>
            <person name="Cannon C."/>
            <person name="Castanera R."/>
            <person name="Culley D."/>
            <person name="Daum C."/>
            <person name="Ezra D."/>
            <person name="Gonzalez J."/>
            <person name="Henrissat B."/>
            <person name="Kuo A."/>
            <person name="Liang C."/>
            <person name="Lipzen A."/>
            <person name="Lutzoni F."/>
            <person name="Magnuson J."/>
            <person name="Mondo S."/>
            <person name="Nolan M."/>
            <person name="Ohm R."/>
            <person name="Pangilinan J."/>
            <person name="Park H.-J."/>
            <person name="Ramirez L."/>
            <person name="Alfaro M."/>
            <person name="Sun H."/>
            <person name="Tritt A."/>
            <person name="Yoshinaga Y."/>
            <person name="Zwiers L.-H."/>
            <person name="Turgeon B."/>
            <person name="Goodwin S."/>
            <person name="Spatafora J."/>
            <person name="Crous P."/>
            <person name="Grigoriev I."/>
        </authorList>
    </citation>
    <scope>NUCLEOTIDE SEQUENCE [LARGE SCALE GENOMIC DNA]</scope>
    <source>
        <strain evidence="3">CBS 304.66</strain>
    </source>
</reference>
<dbReference type="Gene3D" id="2.60.40.2440">
    <property type="entry name" value="Carbohydrate binding type-21 domain"/>
    <property type="match status" value="1"/>
</dbReference>
<evidence type="ECO:0000259" key="1">
    <source>
        <dbReference type="PROSITE" id="PS51159"/>
    </source>
</evidence>
<keyword evidence="3" id="KW-1185">Reference proteome</keyword>